<dbReference type="KEGG" id="lsw:GTO87_02935"/>
<reference evidence="1 2" key="1">
    <citation type="submission" date="2020-01" db="EMBL/GenBank/DDBJ databases">
        <title>Complete and circular genome sequences of six lactobacillus isolates from horses.</title>
        <authorList>
            <person name="Hassan H.M."/>
        </authorList>
    </citation>
    <scope>NUCLEOTIDE SEQUENCE [LARGE SCALE GENOMIC DNA]</scope>
    <source>
        <strain evidence="1 2">1A</strain>
    </source>
</reference>
<dbReference type="AlphaFoldDB" id="A0A7H9EJ12"/>
<dbReference type="RefSeq" id="WP_180849463.1">
    <property type="nucleotide sequence ID" value="NZ_CP047418.1"/>
</dbReference>
<evidence type="ECO:0000313" key="2">
    <source>
        <dbReference type="Proteomes" id="UP000510886"/>
    </source>
</evidence>
<organism evidence="1 2">
    <name type="scientific">Ligilactobacillus saerimneri</name>
    <dbReference type="NCBI Taxonomy" id="228229"/>
    <lineage>
        <taxon>Bacteria</taxon>
        <taxon>Bacillati</taxon>
        <taxon>Bacillota</taxon>
        <taxon>Bacilli</taxon>
        <taxon>Lactobacillales</taxon>
        <taxon>Lactobacillaceae</taxon>
        <taxon>Ligilactobacillus</taxon>
    </lineage>
</organism>
<name>A0A7H9EJ12_9LACO</name>
<dbReference type="Proteomes" id="UP000510886">
    <property type="component" value="Chromosome"/>
</dbReference>
<gene>
    <name evidence="1" type="ORF">GTO87_02935</name>
</gene>
<sequence>MQIEQLTLELVFEQVEQEKNNIENAGVSSCKKANGDKVNLISFDINLTEKIKYHFNFFADQGVKGLNARDYLEAIIDCLSDMEGNTLYWANELPRSIQWGEYIGLKPDGRFNLNDLNKYQGEFTKAANTLKKYLG</sequence>
<protein>
    <submittedName>
        <fullName evidence="1">Uncharacterized protein</fullName>
    </submittedName>
</protein>
<dbReference type="EMBL" id="CP047418">
    <property type="protein sequence ID" value="QLL77646.1"/>
    <property type="molecule type" value="Genomic_DNA"/>
</dbReference>
<proteinExistence type="predicted"/>
<accession>A0A7H9EJ12</accession>
<evidence type="ECO:0000313" key="1">
    <source>
        <dbReference type="EMBL" id="QLL77646.1"/>
    </source>
</evidence>